<evidence type="ECO:0000256" key="1">
    <source>
        <dbReference type="SAM" id="SignalP"/>
    </source>
</evidence>
<dbReference type="InterPro" id="IPR029058">
    <property type="entry name" value="AB_hydrolase_fold"/>
</dbReference>
<organism evidence="2 3">
    <name type="scientific">Deinococcus arboris</name>
    <dbReference type="NCBI Taxonomy" id="2682977"/>
    <lineage>
        <taxon>Bacteria</taxon>
        <taxon>Thermotogati</taxon>
        <taxon>Deinococcota</taxon>
        <taxon>Deinococci</taxon>
        <taxon>Deinococcales</taxon>
        <taxon>Deinococcaceae</taxon>
        <taxon>Deinococcus</taxon>
    </lineage>
</organism>
<protein>
    <recommendedName>
        <fullName evidence="4">Alpha/beta hydrolase</fullName>
    </recommendedName>
</protein>
<gene>
    <name evidence="2" type="ORF">GO986_04305</name>
</gene>
<dbReference type="Proteomes" id="UP000483286">
    <property type="component" value="Unassembled WGS sequence"/>
</dbReference>
<reference evidence="2 3" key="1">
    <citation type="submission" date="2019-12" db="EMBL/GenBank/DDBJ databases">
        <title>Deinococcus sp. HMF7620 Genome sequencing and assembly.</title>
        <authorList>
            <person name="Kang H."/>
            <person name="Kim H."/>
            <person name="Joh K."/>
        </authorList>
    </citation>
    <scope>NUCLEOTIDE SEQUENCE [LARGE SCALE GENOMIC DNA]</scope>
    <source>
        <strain evidence="2 3">HMF7620</strain>
    </source>
</reference>
<dbReference type="EMBL" id="WQLB01000004">
    <property type="protein sequence ID" value="MVN85981.1"/>
    <property type="molecule type" value="Genomic_DNA"/>
</dbReference>
<feature type="signal peptide" evidence="1">
    <location>
        <begin position="1"/>
        <end position="21"/>
    </location>
</feature>
<comment type="caution">
    <text evidence="2">The sequence shown here is derived from an EMBL/GenBank/DDBJ whole genome shotgun (WGS) entry which is preliminary data.</text>
</comment>
<accession>A0A7C9LPI7</accession>
<sequence>MWSLRLPALVLAALLVLPGCAPSLTVRPAQTPALNLDGSAPDVVLLSVSGRCGVPCAAPRDNWDYLTSRGTVDRVAQALTDQGLRVQVAGYASHPLASFTSSLVGTPQRGFAALQADVTRLSNTWLKGEGRPHVVLLGHSQGSAWLHHLTRVNPSVPFDVQIDLDGICLAWPGDFGALSRTLAAGEVSPLEACDTLRVVGRPTSSKDVVWPNVRVNLEVQSKRLPTLSRTAGLPVNYLFELAPNVRLDGTRTGLERFVSSREDHSAVTRPGSQALTWVTGRLAEVARGWTTAP</sequence>
<proteinExistence type="predicted"/>
<evidence type="ECO:0008006" key="4">
    <source>
        <dbReference type="Google" id="ProtNLM"/>
    </source>
</evidence>
<dbReference type="SUPFAM" id="SSF53474">
    <property type="entry name" value="alpha/beta-Hydrolases"/>
    <property type="match status" value="1"/>
</dbReference>
<feature type="chain" id="PRO_5029021841" description="Alpha/beta hydrolase" evidence="1">
    <location>
        <begin position="22"/>
        <end position="293"/>
    </location>
</feature>
<name>A0A7C9LPI7_9DEIO</name>
<keyword evidence="1" id="KW-0732">Signal</keyword>
<evidence type="ECO:0000313" key="3">
    <source>
        <dbReference type="Proteomes" id="UP000483286"/>
    </source>
</evidence>
<dbReference type="AlphaFoldDB" id="A0A7C9LPI7"/>
<evidence type="ECO:0000313" key="2">
    <source>
        <dbReference type="EMBL" id="MVN85981.1"/>
    </source>
</evidence>
<keyword evidence="3" id="KW-1185">Reference proteome</keyword>